<evidence type="ECO:0008006" key="3">
    <source>
        <dbReference type="Google" id="ProtNLM"/>
    </source>
</evidence>
<proteinExistence type="predicted"/>
<dbReference type="EMBL" id="JAFBIL020000005">
    <property type="protein sequence ID" value="MBZ2208479.1"/>
    <property type="molecule type" value="Genomic_DNA"/>
</dbReference>
<keyword evidence="2" id="KW-1185">Reference proteome</keyword>
<reference evidence="1 2" key="2">
    <citation type="submission" date="2021-08" db="EMBL/GenBank/DDBJ databases">
        <title>Massilia sp. R798.</title>
        <authorList>
            <person name="Baek J.H."/>
            <person name="Jung H.S."/>
            <person name="Kim K.R."/>
            <person name="Jeon C.O."/>
        </authorList>
    </citation>
    <scope>NUCLEOTIDE SEQUENCE [LARGE SCALE GENOMIC DNA]</scope>
    <source>
        <strain evidence="1 2">R798</strain>
    </source>
</reference>
<evidence type="ECO:0000313" key="1">
    <source>
        <dbReference type="EMBL" id="MBZ2208479.1"/>
    </source>
</evidence>
<name>A0ABS7SR95_9BURK</name>
<dbReference type="Proteomes" id="UP000809349">
    <property type="component" value="Unassembled WGS sequence"/>
</dbReference>
<gene>
    <name evidence="1" type="ORF">I4X03_014535</name>
</gene>
<reference evidence="1 2" key="1">
    <citation type="submission" date="2021-01" db="EMBL/GenBank/DDBJ databases">
        <authorList>
            <person name="Ruan W."/>
            <person name="Khan S.A."/>
            <person name="Jeon C.O."/>
        </authorList>
    </citation>
    <scope>NUCLEOTIDE SEQUENCE [LARGE SCALE GENOMIC DNA]</scope>
    <source>
        <strain evidence="1 2">R798</strain>
    </source>
</reference>
<sequence length="614" mass="62212">MASIVKSQIGTGQVGGFSLPQTWEDQIPADIVALSQIHVGAQMKGEIASSTRLLSIGSSTVTNAECYIHYTAEAGHSHVDDPGIANNPLGYDPAKGAALRFTGDTHSTITIACAHTKVDRMQFSNTATSSLAGGAINVFGTTATFVDINQCICESSSKNTSIGTVLVRNASCKVRNTVSILKGVTVAGATAMNLNEGAQAINCVILAIGCTVNYALVMSTTGGVVKNCYIGGGTLGAHNNGWGAGSFSGCFSDVSATGCVVATAVDSFESVALATIDLRTKTGSLLRGGGVIDNVNAAYDIYGQPRPQSSNPDSGAWQYVVVDTVGPNLTEQTAISTGSTTYSGSVRTNEAGGSLRALVSINAVETAVTTKANGTPYGVAAAGALSVSGAGLTPSTTYYLHFVHTDSSGNDSARVTTASFTTSAAGDSTPPVLSEPLFDETGSTTAAGTVITSEAGGLLYKYISTNVTETGPTVKGANKTQPVASAGVQNVSFTGLTPDVAYYVHLLHRDAAGNDSNVSTSAEINTFPISTAGTLTTKPFKNGERQVLASLANLNVAVLTLPSLSYVGSVSGETTGVDGTNSVSMAGVNSGVPYAHITTNAAGTVIGAEIIVAT</sequence>
<accession>A0ABS7SR95</accession>
<comment type="caution">
    <text evidence="1">The sequence shown here is derived from an EMBL/GenBank/DDBJ whole genome shotgun (WGS) entry which is preliminary data.</text>
</comment>
<dbReference type="RefSeq" id="WP_223468960.1">
    <property type="nucleotide sequence ID" value="NZ_JAFBIL020000005.1"/>
</dbReference>
<protein>
    <recommendedName>
        <fullName evidence="3">Fibronectin type-III domain-containing protein</fullName>
    </recommendedName>
</protein>
<organism evidence="1 2">
    <name type="scientific">Massilia soli</name>
    <dbReference type="NCBI Taxonomy" id="2792854"/>
    <lineage>
        <taxon>Bacteria</taxon>
        <taxon>Pseudomonadati</taxon>
        <taxon>Pseudomonadota</taxon>
        <taxon>Betaproteobacteria</taxon>
        <taxon>Burkholderiales</taxon>
        <taxon>Oxalobacteraceae</taxon>
        <taxon>Telluria group</taxon>
        <taxon>Massilia</taxon>
    </lineage>
</organism>
<evidence type="ECO:0000313" key="2">
    <source>
        <dbReference type="Proteomes" id="UP000809349"/>
    </source>
</evidence>